<sequence length="58" mass="6781">WFKKIFAPTSIMPRHRTLTDRSLSFDIPDTHILEHAETTKPQHSFLGNNMSFLEVLNI</sequence>
<keyword evidence="2" id="KW-1185">Reference proteome</keyword>
<comment type="caution">
    <text evidence="1">The sequence shown here is derived from an EMBL/GenBank/DDBJ whole genome shotgun (WGS) entry which is preliminary data.</text>
</comment>
<organism evidence="1 2">
    <name type="scientific">Diploptera punctata</name>
    <name type="common">Pacific beetle cockroach</name>
    <dbReference type="NCBI Taxonomy" id="6984"/>
    <lineage>
        <taxon>Eukaryota</taxon>
        <taxon>Metazoa</taxon>
        <taxon>Ecdysozoa</taxon>
        <taxon>Arthropoda</taxon>
        <taxon>Hexapoda</taxon>
        <taxon>Insecta</taxon>
        <taxon>Pterygota</taxon>
        <taxon>Neoptera</taxon>
        <taxon>Polyneoptera</taxon>
        <taxon>Dictyoptera</taxon>
        <taxon>Blattodea</taxon>
        <taxon>Blaberoidea</taxon>
        <taxon>Blaberidae</taxon>
        <taxon>Diplopterinae</taxon>
        <taxon>Diploptera</taxon>
    </lineage>
</organism>
<reference evidence="1" key="2">
    <citation type="submission" date="2023-05" db="EMBL/GenBank/DDBJ databases">
        <authorList>
            <person name="Fouks B."/>
        </authorList>
    </citation>
    <scope>NUCLEOTIDE SEQUENCE</scope>
    <source>
        <strain evidence="1">Stay&amp;Tobe</strain>
        <tissue evidence="1">Testes</tissue>
    </source>
</reference>
<name>A0AAD8ESP6_DIPPU</name>
<dbReference type="AlphaFoldDB" id="A0AAD8ESP6"/>
<protein>
    <submittedName>
        <fullName evidence="1">Uncharacterized protein</fullName>
    </submittedName>
</protein>
<feature type="non-terminal residue" evidence="1">
    <location>
        <position position="58"/>
    </location>
</feature>
<evidence type="ECO:0000313" key="1">
    <source>
        <dbReference type="EMBL" id="KAJ9601765.1"/>
    </source>
</evidence>
<feature type="non-terminal residue" evidence="1">
    <location>
        <position position="1"/>
    </location>
</feature>
<dbReference type="EMBL" id="JASPKZ010000003">
    <property type="protein sequence ID" value="KAJ9601765.1"/>
    <property type="molecule type" value="Genomic_DNA"/>
</dbReference>
<reference evidence="1" key="1">
    <citation type="journal article" date="2023" name="IScience">
        <title>Live-bearing cockroach genome reveals convergent evolutionary mechanisms linked to viviparity in insects and beyond.</title>
        <authorList>
            <person name="Fouks B."/>
            <person name="Harrison M.C."/>
            <person name="Mikhailova A.A."/>
            <person name="Marchal E."/>
            <person name="English S."/>
            <person name="Carruthers M."/>
            <person name="Jennings E.C."/>
            <person name="Chiamaka E.L."/>
            <person name="Frigard R.A."/>
            <person name="Pippel M."/>
            <person name="Attardo G.M."/>
            <person name="Benoit J.B."/>
            <person name="Bornberg-Bauer E."/>
            <person name="Tobe S.S."/>
        </authorList>
    </citation>
    <scope>NUCLEOTIDE SEQUENCE</scope>
    <source>
        <strain evidence="1">Stay&amp;Tobe</strain>
    </source>
</reference>
<evidence type="ECO:0000313" key="2">
    <source>
        <dbReference type="Proteomes" id="UP001233999"/>
    </source>
</evidence>
<proteinExistence type="predicted"/>
<gene>
    <name evidence="1" type="ORF">L9F63_000057</name>
</gene>
<accession>A0AAD8ESP6</accession>
<dbReference type="Proteomes" id="UP001233999">
    <property type="component" value="Unassembled WGS sequence"/>
</dbReference>